<comment type="catalytic activity">
    <reaction evidence="1 8">
        <text>[(1-&gt;4)-alpha-D-glucosyl](n) + ADP-alpha-D-glucose = [(1-&gt;4)-alpha-D-glucosyl](n+1) + ADP + H(+)</text>
        <dbReference type="Rhea" id="RHEA:18189"/>
        <dbReference type="Rhea" id="RHEA-COMP:9584"/>
        <dbReference type="Rhea" id="RHEA-COMP:9587"/>
        <dbReference type="ChEBI" id="CHEBI:15378"/>
        <dbReference type="ChEBI" id="CHEBI:15444"/>
        <dbReference type="ChEBI" id="CHEBI:57498"/>
        <dbReference type="ChEBI" id="CHEBI:456216"/>
        <dbReference type="EC" id="2.4.1.21"/>
    </reaction>
</comment>
<evidence type="ECO:0000259" key="11">
    <source>
        <dbReference type="Pfam" id="PF08323"/>
    </source>
</evidence>
<dbReference type="AlphaFoldDB" id="A0A6L5JVG7"/>
<comment type="pathway">
    <text evidence="3 8">Glycan biosynthesis; glycogen biosynthesis.</text>
</comment>
<keyword evidence="5 8" id="KW-0328">Glycosyltransferase</keyword>
<keyword evidence="7 8" id="KW-0320">Glycogen biosynthesis</keyword>
<dbReference type="HAMAP" id="MF_00484">
    <property type="entry name" value="Glycogen_synth"/>
    <property type="match status" value="1"/>
</dbReference>
<dbReference type="NCBIfam" id="TIGR02095">
    <property type="entry name" value="glgA"/>
    <property type="match status" value="1"/>
</dbReference>
<dbReference type="Proteomes" id="UP000480275">
    <property type="component" value="Unassembled WGS sequence"/>
</dbReference>
<evidence type="ECO:0000313" key="13">
    <source>
        <dbReference type="Proteomes" id="UP000480275"/>
    </source>
</evidence>
<dbReference type="Gene3D" id="3.40.50.2000">
    <property type="entry name" value="Glycogen Phosphorylase B"/>
    <property type="match status" value="2"/>
</dbReference>
<sequence>MSRFAILFAVSEIAPWVKTGGLGDVAAALPAALKHRRQDVRVLVPAYPALRRAFPEAQEVASLPSLTPALPPCRLLAANADGLPLLLLDCPELFDRPGNPYLDAAGSDYSDNVLRFGLLSRVAARLGQPDSPLAWQPDIVHLHDWQTALAAAFLHYEGGAASVLTIHNIAFPGNFAPSDLAALALPPQSWSFDGVEYFGHFSFLKAGLQFATRLNTVSPTYAREILDEALGYGFAPLLRYRAQALYGLLNGIDTDAWNPAKDAHLAVPYSAGRLTGKRANKTALQARLGLEQRDDLPLFGVVSRLTEQKGLDLLLTLGSGLAEHLPGQLALLGSGDPALEAGFRALSERYPGRIASVIGFDEALAHQIEAGADIFLMPSRFEPCGLNQMYSLRYGTPPIVRQTGGLADSVVDCNEASLADGTATGFVFQDATAHALWQTLERATAVWKQPRLWRQLQQQGMRLDLSWKRAADAYLALYDDTLAAHRSTLPAPPPKGKARPAKRAAPAAAKTKSPTKTASGGSGRRGPLE</sequence>
<dbReference type="InterPro" id="IPR013534">
    <property type="entry name" value="Starch_synth_cat_dom"/>
</dbReference>
<name>A0A6L5JVG7_RHOTE</name>
<dbReference type="EMBL" id="WIXJ01000001">
    <property type="protein sequence ID" value="MQY50550.1"/>
    <property type="molecule type" value="Genomic_DNA"/>
</dbReference>
<dbReference type="Pfam" id="PF08323">
    <property type="entry name" value="Glyco_transf_5"/>
    <property type="match status" value="1"/>
</dbReference>
<dbReference type="EC" id="2.4.1.21" evidence="8"/>
<evidence type="ECO:0000256" key="4">
    <source>
        <dbReference type="ARBA" id="ARBA00010281"/>
    </source>
</evidence>
<keyword evidence="6 8" id="KW-0808">Transferase</keyword>
<comment type="caution">
    <text evidence="12">The sequence shown here is derived from an EMBL/GenBank/DDBJ whole genome shotgun (WGS) entry which is preliminary data.</text>
</comment>
<evidence type="ECO:0000256" key="3">
    <source>
        <dbReference type="ARBA" id="ARBA00004964"/>
    </source>
</evidence>
<evidence type="ECO:0000259" key="10">
    <source>
        <dbReference type="Pfam" id="PF00534"/>
    </source>
</evidence>
<dbReference type="GO" id="GO:0005829">
    <property type="term" value="C:cytosol"/>
    <property type="evidence" value="ECO:0007669"/>
    <property type="project" value="TreeGrafter"/>
</dbReference>
<accession>A0A6L5JVG7</accession>
<evidence type="ECO:0000256" key="9">
    <source>
        <dbReference type="SAM" id="MobiDB-lite"/>
    </source>
</evidence>
<dbReference type="UniPathway" id="UPA00164"/>
<comment type="similarity">
    <text evidence="4 8">Belongs to the glycosyltransferase 1 family. Bacterial/plant glycogen synthase subfamily.</text>
</comment>
<dbReference type="PANTHER" id="PTHR45825">
    <property type="entry name" value="GRANULE-BOUND STARCH SYNTHASE 1, CHLOROPLASTIC/AMYLOPLASTIC"/>
    <property type="match status" value="1"/>
</dbReference>
<dbReference type="NCBIfam" id="NF001899">
    <property type="entry name" value="PRK00654.1-2"/>
    <property type="match status" value="1"/>
</dbReference>
<proteinExistence type="inferred from homology"/>
<evidence type="ECO:0000256" key="2">
    <source>
        <dbReference type="ARBA" id="ARBA00002764"/>
    </source>
</evidence>
<evidence type="ECO:0000256" key="5">
    <source>
        <dbReference type="ARBA" id="ARBA00022676"/>
    </source>
</evidence>
<dbReference type="GO" id="GO:0004373">
    <property type="term" value="F:alpha-1,4-glucan glucosyltransferase (UDP-glucose donor) activity"/>
    <property type="evidence" value="ECO:0007669"/>
    <property type="project" value="InterPro"/>
</dbReference>
<feature type="domain" description="Starch synthase catalytic" evidence="11">
    <location>
        <begin position="6"/>
        <end position="239"/>
    </location>
</feature>
<feature type="compositionally biased region" description="Low complexity" evidence="9">
    <location>
        <begin position="503"/>
        <end position="519"/>
    </location>
</feature>
<feature type="binding site" evidence="8">
    <location>
        <position position="18"/>
    </location>
    <ligand>
        <name>ADP-alpha-D-glucose</name>
        <dbReference type="ChEBI" id="CHEBI:57498"/>
    </ligand>
</feature>
<gene>
    <name evidence="8 12" type="primary">glgA</name>
    <name evidence="12" type="ORF">GHK24_01990</name>
</gene>
<evidence type="ECO:0000256" key="6">
    <source>
        <dbReference type="ARBA" id="ARBA00022679"/>
    </source>
</evidence>
<dbReference type="PANTHER" id="PTHR45825:SF11">
    <property type="entry name" value="ALPHA AMYLASE DOMAIN-CONTAINING PROTEIN"/>
    <property type="match status" value="1"/>
</dbReference>
<comment type="function">
    <text evidence="2 8">Synthesizes alpha-1,4-glucan chains using ADP-glucose.</text>
</comment>
<organism evidence="12 13">
    <name type="scientific">Rhodocyclus tenuis</name>
    <name type="common">Rhodospirillum tenue</name>
    <dbReference type="NCBI Taxonomy" id="1066"/>
    <lineage>
        <taxon>Bacteria</taxon>
        <taxon>Pseudomonadati</taxon>
        <taxon>Pseudomonadota</taxon>
        <taxon>Betaproteobacteria</taxon>
        <taxon>Rhodocyclales</taxon>
        <taxon>Rhodocyclaceae</taxon>
        <taxon>Rhodocyclus</taxon>
    </lineage>
</organism>
<feature type="region of interest" description="Disordered" evidence="9">
    <location>
        <begin position="487"/>
        <end position="529"/>
    </location>
</feature>
<dbReference type="GO" id="GO:0005978">
    <property type="term" value="P:glycogen biosynthetic process"/>
    <property type="evidence" value="ECO:0007669"/>
    <property type="project" value="UniProtKB-UniRule"/>
</dbReference>
<dbReference type="CDD" id="cd03791">
    <property type="entry name" value="GT5_Glycogen_synthase_DULL1-like"/>
    <property type="match status" value="1"/>
</dbReference>
<dbReference type="InterPro" id="IPR001296">
    <property type="entry name" value="Glyco_trans_1"/>
</dbReference>
<dbReference type="SUPFAM" id="SSF53756">
    <property type="entry name" value="UDP-Glycosyltransferase/glycogen phosphorylase"/>
    <property type="match status" value="1"/>
</dbReference>
<feature type="compositionally biased region" description="Gly residues" evidence="9">
    <location>
        <begin position="520"/>
        <end position="529"/>
    </location>
</feature>
<protein>
    <recommendedName>
        <fullName evidence="8">Glycogen synthase</fullName>
        <ecNumber evidence="8">2.4.1.21</ecNumber>
    </recommendedName>
    <alternativeName>
        <fullName evidence="8">Starch [bacterial glycogen] synthase</fullName>
    </alternativeName>
</protein>
<evidence type="ECO:0000256" key="8">
    <source>
        <dbReference type="HAMAP-Rule" id="MF_00484"/>
    </source>
</evidence>
<dbReference type="GO" id="GO:0009011">
    <property type="term" value="F:alpha-1,4-glucan glucosyltransferase (ADP-glucose donor) activity"/>
    <property type="evidence" value="ECO:0007669"/>
    <property type="project" value="UniProtKB-UniRule"/>
</dbReference>
<evidence type="ECO:0000256" key="1">
    <source>
        <dbReference type="ARBA" id="ARBA00001478"/>
    </source>
</evidence>
<evidence type="ECO:0000313" key="12">
    <source>
        <dbReference type="EMBL" id="MQY50550.1"/>
    </source>
</evidence>
<feature type="domain" description="Glycosyl transferase family 1" evidence="10">
    <location>
        <begin position="293"/>
        <end position="444"/>
    </location>
</feature>
<dbReference type="Pfam" id="PF00534">
    <property type="entry name" value="Glycos_transf_1"/>
    <property type="match status" value="1"/>
</dbReference>
<reference evidence="12 13" key="1">
    <citation type="submission" date="2019-10" db="EMBL/GenBank/DDBJ databases">
        <title>Whole-genome sequence of the purple nonsulfur photosynthetic bacterium Rhodocyclus tenuis.</title>
        <authorList>
            <person name="Kyndt J.A."/>
            <person name="Meyer T.E."/>
        </authorList>
    </citation>
    <scope>NUCLEOTIDE SEQUENCE [LARGE SCALE GENOMIC DNA]</scope>
    <source>
        <strain evidence="12 13">DSM 110</strain>
    </source>
</reference>
<dbReference type="OrthoDB" id="9808590at2"/>
<dbReference type="InterPro" id="IPR011835">
    <property type="entry name" value="GS/SS"/>
</dbReference>
<evidence type="ECO:0000256" key="7">
    <source>
        <dbReference type="ARBA" id="ARBA00023056"/>
    </source>
</evidence>